<dbReference type="PANTHER" id="PTHR43586">
    <property type="entry name" value="CYSTEINE DESULFURASE"/>
    <property type="match status" value="1"/>
</dbReference>
<reference evidence="3 4" key="1">
    <citation type="submission" date="2017-10" db="EMBL/GenBank/DDBJ databases">
        <title>Sequencing the genomes of 1000 actinobacteria strains.</title>
        <authorList>
            <person name="Klenk H.-P."/>
        </authorList>
    </citation>
    <scope>NUCLEOTIDE SEQUENCE [LARGE SCALE GENOMIC DNA]</scope>
    <source>
        <strain evidence="3 4">DSM 46092</strain>
    </source>
</reference>
<dbReference type="Proteomes" id="UP000243542">
    <property type="component" value="Unassembled WGS sequence"/>
</dbReference>
<sequence>MPAFGAEFAVPAGYLNTPSIGVPPAPVADAVERAVARWRTGQDTPGGFDEAVARSRQGFARLAGVPADRVAVGASVSQLVACVAGGLATGSRVLVAEREFTSVTFPFAQRAEVTEVPLEELARHVEGHDLVAVSLVQSADGRILDTAALRAAAEAAGVPVLIDVTQAAGWLPLDVAWADWIVCAGYKWLFAPRGCAWLAVHPRAHERTSPVAANWYAGDDPWSTVYGMPLRPAPDARAFDLSPVWLAHVGAAEAFGCFGTLDLAEVRDHNVALADLLLTRLGLPEQGSAIVALEADAARIAEVGVVASVRDGRVRVGFHLYNTADDVERVLRAFA</sequence>
<protein>
    <submittedName>
        <fullName evidence="3">Selenocysteine lyase/cysteine desulfurase</fullName>
    </submittedName>
</protein>
<keyword evidence="3" id="KW-0456">Lyase</keyword>
<dbReference type="EMBL" id="PDJK01000002">
    <property type="protein sequence ID" value="PFG50476.1"/>
    <property type="molecule type" value="Genomic_DNA"/>
</dbReference>
<name>A0A2A9FI98_9PSEU</name>
<dbReference type="Pfam" id="PF00266">
    <property type="entry name" value="Aminotran_5"/>
    <property type="match status" value="1"/>
</dbReference>
<proteinExistence type="predicted"/>
<dbReference type="InterPro" id="IPR015421">
    <property type="entry name" value="PyrdxlP-dep_Trfase_major"/>
</dbReference>
<dbReference type="Gene3D" id="3.90.1150.10">
    <property type="entry name" value="Aspartate Aminotransferase, domain 1"/>
    <property type="match status" value="1"/>
</dbReference>
<dbReference type="InterPro" id="IPR015424">
    <property type="entry name" value="PyrdxlP-dep_Trfase"/>
</dbReference>
<gene>
    <name evidence="3" type="ORF">ATK36_5712</name>
</gene>
<dbReference type="GO" id="GO:0017000">
    <property type="term" value="P:antibiotic biosynthetic process"/>
    <property type="evidence" value="ECO:0007669"/>
    <property type="project" value="UniProtKB-KW"/>
</dbReference>
<dbReference type="PANTHER" id="PTHR43586:SF21">
    <property type="entry name" value="PYRIDOXAL PHOSPHATE (PLP)-DEPENDENT ASPARTATE AMINOTRANSFERASE SUPERFAMILY"/>
    <property type="match status" value="1"/>
</dbReference>
<feature type="domain" description="Aminotransferase class V" evidence="2">
    <location>
        <begin position="97"/>
        <end position="282"/>
    </location>
</feature>
<evidence type="ECO:0000313" key="4">
    <source>
        <dbReference type="Proteomes" id="UP000243542"/>
    </source>
</evidence>
<evidence type="ECO:0000256" key="1">
    <source>
        <dbReference type="ARBA" id="ARBA00023194"/>
    </source>
</evidence>
<evidence type="ECO:0000313" key="3">
    <source>
        <dbReference type="EMBL" id="PFG50476.1"/>
    </source>
</evidence>
<dbReference type="Gene3D" id="3.40.640.10">
    <property type="entry name" value="Type I PLP-dependent aspartate aminotransferase-like (Major domain)"/>
    <property type="match status" value="1"/>
</dbReference>
<evidence type="ECO:0000259" key="2">
    <source>
        <dbReference type="Pfam" id="PF00266"/>
    </source>
</evidence>
<accession>A0A2A9FI98</accession>
<dbReference type="InterPro" id="IPR000192">
    <property type="entry name" value="Aminotrans_V_dom"/>
</dbReference>
<dbReference type="GO" id="GO:0016829">
    <property type="term" value="F:lyase activity"/>
    <property type="evidence" value="ECO:0007669"/>
    <property type="project" value="UniProtKB-KW"/>
</dbReference>
<dbReference type="RefSeq" id="WP_098514195.1">
    <property type="nucleotide sequence ID" value="NZ_JBIAKZ010000003.1"/>
</dbReference>
<organism evidence="3 4">
    <name type="scientific">Amycolatopsis sulphurea</name>
    <dbReference type="NCBI Taxonomy" id="76022"/>
    <lineage>
        <taxon>Bacteria</taxon>
        <taxon>Bacillati</taxon>
        <taxon>Actinomycetota</taxon>
        <taxon>Actinomycetes</taxon>
        <taxon>Pseudonocardiales</taxon>
        <taxon>Pseudonocardiaceae</taxon>
        <taxon>Amycolatopsis</taxon>
    </lineage>
</organism>
<dbReference type="SUPFAM" id="SSF53383">
    <property type="entry name" value="PLP-dependent transferases"/>
    <property type="match status" value="1"/>
</dbReference>
<dbReference type="InterPro" id="IPR015422">
    <property type="entry name" value="PyrdxlP-dep_Trfase_small"/>
</dbReference>
<dbReference type="AlphaFoldDB" id="A0A2A9FI98"/>
<comment type="caution">
    <text evidence="3">The sequence shown here is derived from an EMBL/GenBank/DDBJ whole genome shotgun (WGS) entry which is preliminary data.</text>
</comment>
<keyword evidence="1" id="KW-0045">Antibiotic biosynthesis</keyword>
<keyword evidence="4" id="KW-1185">Reference proteome</keyword>